<dbReference type="KEGG" id="ibu:IB211_01267"/>
<protein>
    <submittedName>
        <fullName evidence="1">Uncharacterized protein</fullName>
    </submittedName>
</protein>
<accession>A0A0S2W2T8</accession>
<keyword evidence="2" id="KW-1185">Reference proteome</keyword>
<reference evidence="2" key="2">
    <citation type="submission" date="2015-04" db="EMBL/GenBank/DDBJ databases">
        <title>A butyrogenic pathway from the amino acid lysine in a human gut commensal.</title>
        <authorList>
            <person name="de Vos W.M."/>
            <person name="Bui N.T.P."/>
            <person name="Plugge C.M."/>
            <person name="Ritari J."/>
        </authorList>
    </citation>
    <scope>NUCLEOTIDE SEQUENCE [LARGE SCALE GENOMIC DNA]</scope>
    <source>
        <strain evidence="2">AF211</strain>
    </source>
</reference>
<reference evidence="1 2" key="1">
    <citation type="journal article" date="2015" name="Nat. Commun.">
        <title>Production of butyrate from lysine and the Amadori product fructoselysine by a human gut commensal.</title>
        <authorList>
            <person name="Bui T.P."/>
            <person name="Ritari J."/>
            <person name="Boeren S."/>
            <person name="de Waard P."/>
            <person name="Plugge C.M."/>
            <person name="de Vos W.M."/>
        </authorList>
    </citation>
    <scope>NUCLEOTIDE SEQUENCE [LARGE SCALE GENOMIC DNA]</scope>
    <source>
        <strain evidence="1 2">AF211</strain>
    </source>
</reference>
<dbReference type="STRING" id="1297617.IB211_01267"/>
<gene>
    <name evidence="1" type="ORF">IB211_01267</name>
</gene>
<evidence type="ECO:0000313" key="1">
    <source>
        <dbReference type="EMBL" id="ALP93660.1"/>
    </source>
</evidence>
<proteinExistence type="predicted"/>
<name>A0A0S2W2T8_9FIRM</name>
<sequence>MVLSKEALDENAFRAVIDATCYTTGDIQTKICEKKALFPFLKK</sequence>
<dbReference type="Proteomes" id="UP000064844">
    <property type="component" value="Chromosome"/>
</dbReference>
<organism evidence="1 2">
    <name type="scientific">Intestinimonas butyriciproducens</name>
    <dbReference type="NCBI Taxonomy" id="1297617"/>
    <lineage>
        <taxon>Bacteria</taxon>
        <taxon>Bacillati</taxon>
        <taxon>Bacillota</taxon>
        <taxon>Clostridia</taxon>
        <taxon>Eubacteriales</taxon>
        <taxon>Intestinimonas</taxon>
    </lineage>
</organism>
<evidence type="ECO:0000313" key="2">
    <source>
        <dbReference type="Proteomes" id="UP000064844"/>
    </source>
</evidence>
<dbReference type="AlphaFoldDB" id="A0A0S2W2T8"/>
<dbReference type="EMBL" id="CP011307">
    <property type="protein sequence ID" value="ALP93660.1"/>
    <property type="molecule type" value="Genomic_DNA"/>
</dbReference>